<accession>A0A644Z5Y9</accession>
<reference evidence="1" key="1">
    <citation type="submission" date="2019-08" db="EMBL/GenBank/DDBJ databases">
        <authorList>
            <person name="Kucharzyk K."/>
            <person name="Murdoch R.W."/>
            <person name="Higgins S."/>
            <person name="Loffler F."/>
        </authorList>
    </citation>
    <scope>NUCLEOTIDE SEQUENCE</scope>
</reference>
<gene>
    <name evidence="1" type="ORF">SDC9_82632</name>
</gene>
<dbReference type="AlphaFoldDB" id="A0A644Z5Y9"/>
<dbReference type="EMBL" id="VSSQ01007476">
    <property type="protein sequence ID" value="MPM36037.1"/>
    <property type="molecule type" value="Genomic_DNA"/>
</dbReference>
<proteinExistence type="predicted"/>
<organism evidence="1">
    <name type="scientific">bioreactor metagenome</name>
    <dbReference type="NCBI Taxonomy" id="1076179"/>
    <lineage>
        <taxon>unclassified sequences</taxon>
        <taxon>metagenomes</taxon>
        <taxon>ecological metagenomes</taxon>
    </lineage>
</organism>
<evidence type="ECO:0000313" key="1">
    <source>
        <dbReference type="EMBL" id="MPM36037.1"/>
    </source>
</evidence>
<sequence>MLDGAGNTAGNVQIAGKFLSGHAHIAVQRNVLQSFRHRTGGADGRAGGFGQLLDQLHILFLPDSLSGGNHPFGQRDGDIRRNSHGKVVAILFQSFHQRGHLLLRSAVPEQNFLPDSGHRRALTGTARGNSLGFGLLTQHMRGNDNPLNFVGSLVDGGDFGVAVHPLHLHPL</sequence>
<protein>
    <submittedName>
        <fullName evidence="1">Uncharacterized protein</fullName>
    </submittedName>
</protein>
<name>A0A644Z5Y9_9ZZZZ</name>
<comment type="caution">
    <text evidence="1">The sequence shown here is derived from an EMBL/GenBank/DDBJ whole genome shotgun (WGS) entry which is preliminary data.</text>
</comment>